<keyword evidence="5" id="KW-1185">Reference proteome</keyword>
<dbReference type="GeneID" id="24563414"/>
<feature type="region of interest" description="Disordered" evidence="3">
    <location>
        <begin position="507"/>
        <end position="604"/>
    </location>
</feature>
<reference evidence="5" key="1">
    <citation type="submission" date="2014-06" db="EMBL/GenBank/DDBJ databases">
        <authorList>
            <person name="Aslett M."/>
            <person name="De Silva N."/>
        </authorList>
    </citation>
    <scope>NUCLEOTIDE SEQUENCE [LARGE SCALE GENOMIC DNA]</scope>
    <source>
        <strain evidence="5">Bond</strain>
    </source>
</reference>
<evidence type="ECO:0000256" key="3">
    <source>
        <dbReference type="SAM" id="MobiDB-lite"/>
    </source>
</evidence>
<dbReference type="KEGG" id="bbig:BBBOND_0200300"/>
<accession>A0A061D2P4</accession>
<dbReference type="InterPro" id="IPR015915">
    <property type="entry name" value="Kelch-typ_b-propeller"/>
</dbReference>
<gene>
    <name evidence="4" type="ORF">BBBOND_0200300</name>
</gene>
<proteinExistence type="predicted"/>
<dbReference type="PANTHER" id="PTHR46093:SF18">
    <property type="entry name" value="FIBRONECTIN TYPE-III DOMAIN-CONTAINING PROTEIN"/>
    <property type="match status" value="1"/>
</dbReference>
<sequence length="816" mass="89272">MYNAIRGRFGHSADTYIILGKKPIADGHDREEKTKKNAKVLDESDSESYETNVMYYEQKAKLKGRLADALDSLPEYSKTTVAHEQTINTEESRQVIHGLWNSQISDKFWSTIGREEETDFAFRDLNPSTIDHFVVGTCKVIPEIKAAHFKELIDKVVFKGEAGDSTQSESDLVNTNRLVPNENAHMVIVFGGACPSEKQLRACKGNLSLLSILDAAEDLKVNNELFTVSVRGADPHWKPLASKGCPSARAFHASTIMYTDFATPILCVAGGFGHNRKIMDMTLHMMPLVQKTDHPVWIAITAAGKMPTPRYGHTMGQVHEYITIFGGTNGYEILNDLWVLNLHQGTVDESNRNISNEWIRVEISGPVPAPRCFHASVKIGIQTSNPIIIYGGVTADDSARAYALKNDQFGNLRWSILPVMVTAPQEKRAFHSMAYHNGQVLVTGGEDFTMKTPSVHQCLVYHINAREFQYTKEALPLTGHRSVLLDGMMYHFGGIRNNTSRVSIEPITAPKINATRRAQNASAGSKTGGETRRKSAQNAKEAAGGSKREEKANKSASQQKPGATAKAKTSPRTRTQDIRKKVEVEPEYHTPRETNSDCDMGVSTKPRRDAARRCIQNVEEEIVRRKAQKAAEEAARIQSKAAADEAARKQAKAAAEEAKKNAQKLAEETARRNVQSVAEEAAKMQSQAMAAETVVRHTQVMAESAMIQTQVEAAESATNHAQAAGEYERVNAHAATVNLQNSADETVKANTPNAEDATNKGSTPTVAVDVPMGDIITDAGEGDVITEAKEAPKGDTTTMDDPANVIPQTSAVNVAT</sequence>
<feature type="compositionally biased region" description="Polar residues" evidence="3">
    <location>
        <begin position="516"/>
        <end position="525"/>
    </location>
</feature>
<dbReference type="VEuPathDB" id="PiroplasmaDB:BBBOND_0200300"/>
<feature type="region of interest" description="Disordered" evidence="3">
    <location>
        <begin position="741"/>
        <end position="816"/>
    </location>
</feature>
<dbReference type="Pfam" id="PF24681">
    <property type="entry name" value="Kelch_KLHDC2_KLHL20_DRC7"/>
    <property type="match status" value="1"/>
</dbReference>
<dbReference type="OrthoDB" id="10251809at2759"/>
<name>A0A061D2P4_BABBI</name>
<evidence type="ECO:0000256" key="2">
    <source>
        <dbReference type="ARBA" id="ARBA00022737"/>
    </source>
</evidence>
<dbReference type="AlphaFoldDB" id="A0A061D2P4"/>
<feature type="compositionally biased region" description="Polar residues" evidence="3">
    <location>
        <begin position="741"/>
        <end position="753"/>
    </location>
</feature>
<protein>
    <submittedName>
        <fullName evidence="4">Uncharacterized protein</fullName>
    </submittedName>
</protein>
<dbReference type="PANTHER" id="PTHR46093">
    <property type="entry name" value="ACYL-COA-BINDING DOMAIN-CONTAINING PROTEIN 5"/>
    <property type="match status" value="1"/>
</dbReference>
<dbReference type="EMBL" id="LK391708">
    <property type="protein sequence ID" value="CDR94873.1"/>
    <property type="molecule type" value="Genomic_DNA"/>
</dbReference>
<keyword evidence="2" id="KW-0677">Repeat</keyword>
<dbReference type="Proteomes" id="UP000033188">
    <property type="component" value="Chromosome 2"/>
</dbReference>
<dbReference type="Gene3D" id="2.120.10.80">
    <property type="entry name" value="Kelch-type beta propeller"/>
    <property type="match status" value="1"/>
</dbReference>
<feature type="region of interest" description="Disordered" evidence="3">
    <location>
        <begin position="648"/>
        <end position="671"/>
    </location>
</feature>
<dbReference type="STRING" id="5866.A0A061D2P4"/>
<dbReference type="SUPFAM" id="SSF117281">
    <property type="entry name" value="Kelch motif"/>
    <property type="match status" value="1"/>
</dbReference>
<evidence type="ECO:0000313" key="5">
    <source>
        <dbReference type="Proteomes" id="UP000033188"/>
    </source>
</evidence>
<organism evidence="4 5">
    <name type="scientific">Babesia bigemina</name>
    <dbReference type="NCBI Taxonomy" id="5866"/>
    <lineage>
        <taxon>Eukaryota</taxon>
        <taxon>Sar</taxon>
        <taxon>Alveolata</taxon>
        <taxon>Apicomplexa</taxon>
        <taxon>Aconoidasida</taxon>
        <taxon>Piroplasmida</taxon>
        <taxon>Babesiidae</taxon>
        <taxon>Babesia</taxon>
    </lineage>
</organism>
<dbReference type="RefSeq" id="XP_012767059.1">
    <property type="nucleotide sequence ID" value="XM_012911605.1"/>
</dbReference>
<evidence type="ECO:0000256" key="1">
    <source>
        <dbReference type="ARBA" id="ARBA00022441"/>
    </source>
</evidence>
<evidence type="ECO:0000313" key="4">
    <source>
        <dbReference type="EMBL" id="CDR94873.1"/>
    </source>
</evidence>
<feature type="compositionally biased region" description="Basic and acidic residues" evidence="3">
    <location>
        <begin position="574"/>
        <end position="595"/>
    </location>
</feature>
<feature type="compositionally biased region" description="Polar residues" evidence="3">
    <location>
        <begin position="806"/>
        <end position="816"/>
    </location>
</feature>
<keyword evidence="1" id="KW-0880">Kelch repeat</keyword>